<dbReference type="InterPro" id="IPR053714">
    <property type="entry name" value="Iso_Racemase_Enz_sf"/>
</dbReference>
<accession>A0A382D3Y0</accession>
<dbReference type="PIRSF" id="PIRSF015736">
    <property type="entry name" value="MI"/>
    <property type="match status" value="1"/>
</dbReference>
<dbReference type="Pfam" id="PF17645">
    <property type="entry name" value="Amdase"/>
    <property type="match status" value="1"/>
</dbReference>
<dbReference type="PANTHER" id="PTHR40267:SF1">
    <property type="entry name" value="BLR3294 PROTEIN"/>
    <property type="match status" value="1"/>
</dbReference>
<dbReference type="InterPro" id="IPR026286">
    <property type="entry name" value="MaiA/AMDase"/>
</dbReference>
<dbReference type="EMBL" id="UINC01037366">
    <property type="protein sequence ID" value="SVB32744.1"/>
    <property type="molecule type" value="Genomic_DNA"/>
</dbReference>
<dbReference type="AlphaFoldDB" id="A0A382D3Y0"/>
<dbReference type="PANTHER" id="PTHR40267">
    <property type="entry name" value="BLR3294 PROTEIN"/>
    <property type="match status" value="1"/>
</dbReference>
<sequence>MMLGLIHTRVVGRPEHGTLTPGAHQDPPVTWNPMNDPAVSADKIRFDRGRHHRAKIGYVLLATEQTIEDDVVKLTPEGVGVHFTRIAIPDSITNETLAAQAELLAGAARDILPDGSLDVICYACTSGSLIIGEDQVFAELKKGAPGAEPTSIITAVLRALKTLGKRRIAVATPYLDEINTREADYMRAAGLEIVNLAGLNLEKDSDMVRVAPEFIAEFATSVDRPDAEVLFISCGALRSLDVIDTLEQRVGKPVICSNQAMVWDALRRAGITDQFQGYGMLLAEY</sequence>
<evidence type="ECO:0000313" key="1">
    <source>
        <dbReference type="EMBL" id="SVB32744.1"/>
    </source>
</evidence>
<reference evidence="1" key="1">
    <citation type="submission" date="2018-05" db="EMBL/GenBank/DDBJ databases">
        <authorList>
            <person name="Lanie J.A."/>
            <person name="Ng W.-L."/>
            <person name="Kazmierczak K.M."/>
            <person name="Andrzejewski T.M."/>
            <person name="Davidsen T.M."/>
            <person name="Wayne K.J."/>
            <person name="Tettelin H."/>
            <person name="Glass J.I."/>
            <person name="Rusch D."/>
            <person name="Podicherti R."/>
            <person name="Tsui H.-C.T."/>
            <person name="Winkler M.E."/>
        </authorList>
    </citation>
    <scope>NUCLEOTIDE SEQUENCE</scope>
</reference>
<protein>
    <recommendedName>
        <fullName evidence="2">Arylmalonate decarboxylase</fullName>
    </recommendedName>
</protein>
<name>A0A382D3Y0_9ZZZZ</name>
<evidence type="ECO:0008006" key="2">
    <source>
        <dbReference type="Google" id="ProtNLM"/>
    </source>
</evidence>
<organism evidence="1">
    <name type="scientific">marine metagenome</name>
    <dbReference type="NCBI Taxonomy" id="408172"/>
    <lineage>
        <taxon>unclassified sequences</taxon>
        <taxon>metagenomes</taxon>
        <taxon>ecological metagenomes</taxon>
    </lineage>
</organism>
<gene>
    <name evidence="1" type="ORF">METZ01_LOCUS185598</name>
</gene>
<proteinExistence type="predicted"/>
<dbReference type="Gene3D" id="3.40.50.12500">
    <property type="match status" value="1"/>
</dbReference>